<proteinExistence type="predicted"/>
<dbReference type="PANTHER" id="PTHR34710">
    <property type="entry name" value="OS03G0834100 PROTEIN"/>
    <property type="match status" value="1"/>
</dbReference>
<keyword evidence="4" id="KW-1185">Reference proteome</keyword>
<organism evidence="3 4">
    <name type="scientific">Lolium multiflorum</name>
    <name type="common">Italian ryegrass</name>
    <name type="synonym">Lolium perenne subsp. multiflorum</name>
    <dbReference type="NCBI Taxonomy" id="4521"/>
    <lineage>
        <taxon>Eukaryota</taxon>
        <taxon>Viridiplantae</taxon>
        <taxon>Streptophyta</taxon>
        <taxon>Embryophyta</taxon>
        <taxon>Tracheophyta</taxon>
        <taxon>Spermatophyta</taxon>
        <taxon>Magnoliopsida</taxon>
        <taxon>Liliopsida</taxon>
        <taxon>Poales</taxon>
        <taxon>Poaceae</taxon>
        <taxon>BOP clade</taxon>
        <taxon>Pooideae</taxon>
        <taxon>Poodae</taxon>
        <taxon>Poeae</taxon>
        <taxon>Poeae Chloroplast Group 2 (Poeae type)</taxon>
        <taxon>Loliodinae</taxon>
        <taxon>Loliinae</taxon>
        <taxon>Lolium</taxon>
    </lineage>
</organism>
<reference evidence="3" key="1">
    <citation type="submission" date="2023-07" db="EMBL/GenBank/DDBJ databases">
        <title>A chromosome-level genome assembly of Lolium multiflorum.</title>
        <authorList>
            <person name="Chen Y."/>
            <person name="Copetti D."/>
            <person name="Kolliker R."/>
            <person name="Studer B."/>
        </authorList>
    </citation>
    <scope>NUCLEOTIDE SEQUENCE</scope>
    <source>
        <strain evidence="3">02402/16</strain>
        <tissue evidence="3">Leaf</tissue>
    </source>
</reference>
<feature type="compositionally biased region" description="Low complexity" evidence="1">
    <location>
        <begin position="42"/>
        <end position="57"/>
    </location>
</feature>
<dbReference type="AlphaFoldDB" id="A0AAD8R9Y5"/>
<name>A0AAD8R9Y5_LOLMU</name>
<evidence type="ECO:0000313" key="3">
    <source>
        <dbReference type="EMBL" id="KAK1616149.1"/>
    </source>
</evidence>
<dbReference type="InterPro" id="IPR022059">
    <property type="entry name" value="DUF3615"/>
</dbReference>
<accession>A0AAD8R9Y5</accession>
<dbReference type="PANTHER" id="PTHR34710:SF20">
    <property type="entry name" value="OS10G0550200 PROTEIN"/>
    <property type="match status" value="1"/>
</dbReference>
<sequence length="236" mass="25690">MAAIAPARVTLPERPLGPWAGGPYPPPPSKPESSYALPVPPSSQDSSPAPAAAVSPAWVPPPMTVEPPWAKDPRYMKMHASTALGPNPKVDRQQSMRIAKIALGYYNKKNKIKLDLLEVGPVVSVPSTFYPYKHMNFTARSSKEGSREQLFFAELQLCSRKQNPSGFNVICCEPLGSDSTAGRWTGRGMDNPQGTSLERKSVDFTYCFGCGPDIFHPKGTKYVGGHGKHIYDSAMI</sequence>
<evidence type="ECO:0000313" key="4">
    <source>
        <dbReference type="Proteomes" id="UP001231189"/>
    </source>
</evidence>
<evidence type="ECO:0000259" key="2">
    <source>
        <dbReference type="Pfam" id="PF12274"/>
    </source>
</evidence>
<protein>
    <recommendedName>
        <fullName evidence="2">DUF3615 domain-containing protein</fullName>
    </recommendedName>
</protein>
<dbReference type="EMBL" id="JAUUTY010000006">
    <property type="protein sequence ID" value="KAK1616149.1"/>
    <property type="molecule type" value="Genomic_DNA"/>
</dbReference>
<dbReference type="Proteomes" id="UP001231189">
    <property type="component" value="Unassembled WGS sequence"/>
</dbReference>
<comment type="caution">
    <text evidence="3">The sequence shown here is derived from an EMBL/GenBank/DDBJ whole genome shotgun (WGS) entry which is preliminary data.</text>
</comment>
<dbReference type="Pfam" id="PF12274">
    <property type="entry name" value="DUF3615"/>
    <property type="match status" value="1"/>
</dbReference>
<feature type="region of interest" description="Disordered" evidence="1">
    <location>
        <begin position="1"/>
        <end position="57"/>
    </location>
</feature>
<gene>
    <name evidence="3" type="ORF">QYE76_021666</name>
</gene>
<feature type="domain" description="DUF3615" evidence="2">
    <location>
        <begin position="99"/>
        <end position="217"/>
    </location>
</feature>
<evidence type="ECO:0000256" key="1">
    <source>
        <dbReference type="SAM" id="MobiDB-lite"/>
    </source>
</evidence>